<evidence type="ECO:0000256" key="3">
    <source>
        <dbReference type="ARBA" id="ARBA00022692"/>
    </source>
</evidence>
<evidence type="ECO:0000256" key="7">
    <source>
        <dbReference type="ARBA" id="ARBA00023136"/>
    </source>
</evidence>
<protein>
    <recommendedName>
        <fullName evidence="13">Chloroplast envelope membrane protein</fullName>
    </recommendedName>
</protein>
<evidence type="ECO:0000256" key="2">
    <source>
        <dbReference type="ARBA" id="ARBA00022448"/>
    </source>
</evidence>
<keyword evidence="5 10" id="KW-1133">Transmembrane helix</keyword>
<evidence type="ECO:0000256" key="9">
    <source>
        <dbReference type="SAM" id="MobiDB-lite"/>
    </source>
</evidence>
<feature type="region of interest" description="Disordered" evidence="9">
    <location>
        <begin position="63"/>
        <end position="86"/>
    </location>
</feature>
<evidence type="ECO:0000256" key="8">
    <source>
        <dbReference type="ARBA" id="ARBA00043980"/>
    </source>
</evidence>
<comment type="subcellular location">
    <subcellularLocation>
        <location evidence="1">Membrane</location>
        <topology evidence="1">Multi-pass membrane protein</topology>
    </subcellularLocation>
</comment>
<comment type="caution">
    <text evidence="11">The sequence shown here is derived from an EMBL/GenBank/DDBJ whole genome shotgun (WGS) entry which is preliminary data.</text>
</comment>
<accession>A0AAD3HJ29</accession>
<organism evidence="11 12">
    <name type="scientific">Astrephomene gubernaculifera</name>
    <dbReference type="NCBI Taxonomy" id="47775"/>
    <lineage>
        <taxon>Eukaryota</taxon>
        <taxon>Viridiplantae</taxon>
        <taxon>Chlorophyta</taxon>
        <taxon>core chlorophytes</taxon>
        <taxon>Chlorophyceae</taxon>
        <taxon>CS clade</taxon>
        <taxon>Chlamydomonadales</taxon>
        <taxon>Astrephomenaceae</taxon>
        <taxon>Astrephomene</taxon>
    </lineage>
</organism>
<evidence type="ECO:0000256" key="1">
    <source>
        <dbReference type="ARBA" id="ARBA00004141"/>
    </source>
</evidence>
<keyword evidence="3 10" id="KW-0812">Transmembrane</keyword>
<sequence>MGVPLLLKPPGLFLHHHRRSCCSQQRGYPWTTLPCQAGNGAGPGPSSDGGSLSDKLQRVRRRLGLPSDGSAPGAPGPRVPKTRGELGELGVGEWGAQSWYEDWDPSVRYSPPQVDRIADEGVERFRKVTRNAGPRDKWITPLLDWDAVREGLDPDQERSEQMLTGEALVNKEESQIAVRYVARLIGIPLVTGFVVSRALADPILNFTLRNNPQAFELSDLQKVEGAKAVHVEETRMRLDMAIGRAPPLSELQMFEHLAEFAAEVQEEERHHNETILINAVSDSISFLTFVGILSQPTKGRDAMFNTLSRLFYGLSDIAKAVMIILVADTLLGYHSEEGWHGLIELVLGHYGIEPSESGVVIFVGVVPVVIDVLFKYWIFIGLNRISPGAVVTIKQVDRH</sequence>
<reference evidence="11 12" key="1">
    <citation type="journal article" date="2021" name="Sci. Rep.">
        <title>Genome sequencing of the multicellular alga Astrephomene provides insights into convergent evolution of germ-soma differentiation.</title>
        <authorList>
            <person name="Yamashita S."/>
            <person name="Yamamoto K."/>
            <person name="Matsuzaki R."/>
            <person name="Suzuki S."/>
            <person name="Yamaguchi H."/>
            <person name="Hirooka S."/>
            <person name="Minakuchi Y."/>
            <person name="Miyagishima S."/>
            <person name="Kawachi M."/>
            <person name="Toyoda A."/>
            <person name="Nozaki H."/>
        </authorList>
    </citation>
    <scope>NUCLEOTIDE SEQUENCE [LARGE SCALE GENOMIC DNA]</scope>
    <source>
        <strain evidence="11 12">NIES-4017</strain>
    </source>
</reference>
<evidence type="ECO:0000256" key="5">
    <source>
        <dbReference type="ARBA" id="ARBA00022989"/>
    </source>
</evidence>
<feature type="compositionally biased region" description="Low complexity" evidence="9">
    <location>
        <begin position="64"/>
        <end position="73"/>
    </location>
</feature>
<keyword evidence="12" id="KW-1185">Reference proteome</keyword>
<keyword evidence="6" id="KW-0406">Ion transport</keyword>
<dbReference type="InterPro" id="IPR004282">
    <property type="entry name" value="CemA"/>
</dbReference>
<dbReference type="PANTHER" id="PTHR33650">
    <property type="entry name" value="CHLOROPLAST ENVELOPE MEMBRANE PROTEIN-RELATED"/>
    <property type="match status" value="1"/>
</dbReference>
<comment type="similarity">
    <text evidence="8">Belongs to the CemA family.</text>
</comment>
<dbReference type="AlphaFoldDB" id="A0AAD3HJ29"/>
<evidence type="ECO:0000256" key="6">
    <source>
        <dbReference type="ARBA" id="ARBA00023065"/>
    </source>
</evidence>
<dbReference type="Proteomes" id="UP001054857">
    <property type="component" value="Unassembled WGS sequence"/>
</dbReference>
<evidence type="ECO:0008006" key="13">
    <source>
        <dbReference type="Google" id="ProtNLM"/>
    </source>
</evidence>
<keyword evidence="7 10" id="KW-0472">Membrane</keyword>
<evidence type="ECO:0000256" key="4">
    <source>
        <dbReference type="ARBA" id="ARBA00022781"/>
    </source>
</evidence>
<dbReference type="EMBL" id="BMAR01000003">
    <property type="protein sequence ID" value="GFR42215.1"/>
    <property type="molecule type" value="Genomic_DNA"/>
</dbReference>
<evidence type="ECO:0000313" key="11">
    <source>
        <dbReference type="EMBL" id="GFR42215.1"/>
    </source>
</evidence>
<proteinExistence type="inferred from homology"/>
<name>A0AAD3HJ29_9CHLO</name>
<dbReference type="GO" id="GO:0016020">
    <property type="term" value="C:membrane"/>
    <property type="evidence" value="ECO:0007669"/>
    <property type="project" value="UniProtKB-SubCell"/>
</dbReference>
<dbReference type="GO" id="GO:1902600">
    <property type="term" value="P:proton transmembrane transport"/>
    <property type="evidence" value="ECO:0007669"/>
    <property type="project" value="UniProtKB-KW"/>
</dbReference>
<keyword evidence="2" id="KW-0813">Transport</keyword>
<feature type="transmembrane region" description="Helical" evidence="10">
    <location>
        <begin position="359"/>
        <end position="378"/>
    </location>
</feature>
<dbReference type="PANTHER" id="PTHR33650:SF1">
    <property type="entry name" value="CHLOROPLAST ENVELOPE MEMBRANE PROTEIN"/>
    <property type="match status" value="1"/>
</dbReference>
<evidence type="ECO:0000256" key="10">
    <source>
        <dbReference type="SAM" id="Phobius"/>
    </source>
</evidence>
<evidence type="ECO:0000313" key="12">
    <source>
        <dbReference type="Proteomes" id="UP001054857"/>
    </source>
</evidence>
<dbReference type="Pfam" id="PF03040">
    <property type="entry name" value="CemA"/>
    <property type="match status" value="1"/>
</dbReference>
<keyword evidence="4" id="KW-0375">Hydrogen ion transport</keyword>
<gene>
    <name evidence="11" type="ORF">Agub_g3106</name>
</gene>